<dbReference type="EMBL" id="PYMH01000002">
    <property type="protein sequence ID" value="PSU34655.1"/>
    <property type="molecule type" value="Genomic_DNA"/>
</dbReference>
<gene>
    <name evidence="1" type="ORF">C9I99_06035</name>
</gene>
<proteinExistence type="predicted"/>
<accession>A0A2T3J0P0</accession>
<dbReference type="CDD" id="cd03443">
    <property type="entry name" value="PaaI_thioesterase"/>
    <property type="match status" value="1"/>
</dbReference>
<organism evidence="1 2">
    <name type="scientific">Photobacterium lutimaris</name>
    <dbReference type="NCBI Taxonomy" id="388278"/>
    <lineage>
        <taxon>Bacteria</taxon>
        <taxon>Pseudomonadati</taxon>
        <taxon>Pseudomonadota</taxon>
        <taxon>Gammaproteobacteria</taxon>
        <taxon>Vibrionales</taxon>
        <taxon>Vibrionaceae</taxon>
        <taxon>Photobacterium</taxon>
    </lineage>
</organism>
<evidence type="ECO:0000313" key="2">
    <source>
        <dbReference type="Proteomes" id="UP000241222"/>
    </source>
</evidence>
<evidence type="ECO:0000313" key="1">
    <source>
        <dbReference type="EMBL" id="PSU34655.1"/>
    </source>
</evidence>
<keyword evidence="2" id="KW-1185">Reference proteome</keyword>
<name>A0A2T3J0P0_9GAMM</name>
<dbReference type="OrthoDB" id="9792301at2"/>
<protein>
    <submittedName>
        <fullName evidence="1">PaaI family thioesterase</fullName>
    </submittedName>
</protein>
<dbReference type="Gene3D" id="3.10.129.10">
    <property type="entry name" value="Hotdog Thioesterase"/>
    <property type="match status" value="1"/>
</dbReference>
<dbReference type="InterPro" id="IPR029069">
    <property type="entry name" value="HotDog_dom_sf"/>
</dbReference>
<dbReference type="RefSeq" id="WP_107347971.1">
    <property type="nucleotide sequence ID" value="NZ_PYMH01000002.1"/>
</dbReference>
<dbReference type="SUPFAM" id="SSF54637">
    <property type="entry name" value="Thioesterase/thiol ester dehydrase-isomerase"/>
    <property type="match status" value="1"/>
</dbReference>
<dbReference type="AlphaFoldDB" id="A0A2T3J0P0"/>
<sequence>MDKAVEALLPSGLSFQEQFKGNHCFGCGADNPQGLKIQSYWMGDGSSVCQFTPEPYHCAAPTHFLNGGIIATVIDCHCICTAMAEAYRRLDREIGKGEPIWFATGGLSLQYLRPVSINAKIVLQARVMAADERKAELRCELLANGKTAVEAKLTAVRVPESWMTEL</sequence>
<reference evidence="1 2" key="1">
    <citation type="submission" date="2018-03" db="EMBL/GenBank/DDBJ databases">
        <title>Whole genome sequencing of Histamine producing bacteria.</title>
        <authorList>
            <person name="Butler K."/>
        </authorList>
    </citation>
    <scope>NUCLEOTIDE SEQUENCE [LARGE SCALE GENOMIC DNA]</scope>
    <source>
        <strain evidence="1 2">JCM 13586</strain>
    </source>
</reference>
<comment type="caution">
    <text evidence="1">The sequence shown here is derived from an EMBL/GenBank/DDBJ whole genome shotgun (WGS) entry which is preliminary data.</text>
</comment>
<dbReference type="Proteomes" id="UP000241222">
    <property type="component" value="Unassembled WGS sequence"/>
</dbReference>